<dbReference type="GO" id="GO:0003723">
    <property type="term" value="F:RNA binding"/>
    <property type="evidence" value="ECO:0007669"/>
    <property type="project" value="UniProtKB-KW"/>
</dbReference>
<dbReference type="Gene3D" id="1.10.3610.10">
    <property type="entry name" value="Nucleoprotein"/>
    <property type="match status" value="1"/>
</dbReference>
<comment type="subcellular location">
    <subcellularLocation>
        <location evidence="1">Host cytoplasm</location>
    </subcellularLocation>
    <subcellularLocation>
        <location evidence="2">Virion</location>
    </subcellularLocation>
</comment>
<reference evidence="7 8" key="1">
    <citation type="journal article" date="2020" name="Cell">
        <title>Large-Scale Comparative Analyses of Tick Genomes Elucidate Their Genetic Diversity and Vector Capacities.</title>
        <authorList>
            <consortium name="Tick Genome and Microbiome Consortium (TIGMIC)"/>
            <person name="Jia N."/>
            <person name="Wang J."/>
            <person name="Shi W."/>
            <person name="Du L."/>
            <person name="Sun Y."/>
            <person name="Zhan W."/>
            <person name="Jiang J.F."/>
            <person name="Wang Q."/>
            <person name="Zhang B."/>
            <person name="Ji P."/>
            <person name="Bell-Sakyi L."/>
            <person name="Cui X.M."/>
            <person name="Yuan T.T."/>
            <person name="Jiang B.G."/>
            <person name="Yang W.F."/>
            <person name="Lam T.T."/>
            <person name="Chang Q.C."/>
            <person name="Ding S.J."/>
            <person name="Wang X.J."/>
            <person name="Zhu J.G."/>
            <person name="Ruan X.D."/>
            <person name="Zhao L."/>
            <person name="Wei J.T."/>
            <person name="Ye R.Z."/>
            <person name="Que T.C."/>
            <person name="Du C.H."/>
            <person name="Zhou Y.H."/>
            <person name="Cheng J.X."/>
            <person name="Dai P.F."/>
            <person name="Guo W.B."/>
            <person name="Han X.H."/>
            <person name="Huang E.J."/>
            <person name="Li L.F."/>
            <person name="Wei W."/>
            <person name="Gao Y.C."/>
            <person name="Liu J.Z."/>
            <person name="Shao H.Z."/>
            <person name="Wang X."/>
            <person name="Wang C.C."/>
            <person name="Yang T.C."/>
            <person name="Huo Q.B."/>
            <person name="Li W."/>
            <person name="Chen H.Y."/>
            <person name="Chen S.E."/>
            <person name="Zhou L.G."/>
            <person name="Ni X.B."/>
            <person name="Tian J.H."/>
            <person name="Sheng Y."/>
            <person name="Liu T."/>
            <person name="Pan Y.S."/>
            <person name="Xia L.Y."/>
            <person name="Li J."/>
            <person name="Zhao F."/>
            <person name="Cao W.C."/>
        </authorList>
    </citation>
    <scope>NUCLEOTIDE SEQUENCE [LARGE SCALE GENOMIC DNA]</scope>
    <source>
        <strain evidence="7">HaeL-2018</strain>
    </source>
</reference>
<keyword evidence="8" id="KW-1185">Reference proteome</keyword>
<evidence type="ECO:0000256" key="3">
    <source>
        <dbReference type="ARBA" id="ARBA00022884"/>
    </source>
</evidence>
<dbReference type="Proteomes" id="UP000821853">
    <property type="component" value="Chromosome 9"/>
</dbReference>
<keyword evidence="4" id="KW-1035">Host cytoplasm</keyword>
<evidence type="ECO:0000313" key="7">
    <source>
        <dbReference type="EMBL" id="KAH9382096.1"/>
    </source>
</evidence>
<proteinExistence type="predicted"/>
<evidence type="ECO:0000256" key="1">
    <source>
        <dbReference type="ARBA" id="ARBA00004192"/>
    </source>
</evidence>
<evidence type="ECO:0000259" key="6">
    <source>
        <dbReference type="Pfam" id="PF00945"/>
    </source>
</evidence>
<dbReference type="OrthoDB" id="6493117at2759"/>
<keyword evidence="3" id="KW-0694">RNA-binding</keyword>
<dbReference type="Pfam" id="PF00945">
    <property type="entry name" value="Rhabdo_ncap"/>
    <property type="match status" value="1"/>
</dbReference>
<dbReference type="OMA" id="HATIFEC"/>
<dbReference type="InterPro" id="IPR023331">
    <property type="entry name" value="Rhabdovirus_ncapsid_C"/>
</dbReference>
<dbReference type="EMBL" id="JABSTR010000011">
    <property type="protein sequence ID" value="KAH9382096.1"/>
    <property type="molecule type" value="Genomic_DNA"/>
</dbReference>
<name>A0A9J6H4T5_HAELO</name>
<dbReference type="VEuPathDB" id="VectorBase:HLOH_051134"/>
<protein>
    <recommendedName>
        <fullName evidence="6">Rhabdovirus nucleocapsid domain-containing protein</fullName>
    </recommendedName>
</protein>
<dbReference type="GO" id="GO:0030430">
    <property type="term" value="C:host cell cytoplasm"/>
    <property type="evidence" value="ECO:0007669"/>
    <property type="project" value="UniProtKB-SubCell"/>
</dbReference>
<dbReference type="InterPro" id="IPR000448">
    <property type="entry name" value="Rhabdo_ncapsid"/>
</dbReference>
<comment type="caution">
    <text evidence="7">The sequence shown here is derived from an EMBL/GenBank/DDBJ whole genome shotgun (WGS) entry which is preliminary data.</text>
</comment>
<sequence>MAPPICFARFRSWKAPVVIGLLPAAPPAGTLHCEPEQATPDFLGAFDMACSSGPSGASPSVVDDAARRPVRRPEYPSQWFEAHPGKKPVVRFKKYSASLDVMAQVVDHGLRTKQLKVEHVVPFIYEVKESKSHPWSLLSIETEDGGSLDAPVVSKVPRSEFGLLGMVVCIYRLVEARKRGTASYEAALQGKITGVLRRAPFGCTDAEWASGASQRFRAWCSDKSYVALIAALDMFFQRFRNHELAVLKVGTCSSRLKGCGVLESIDTVCLAVGLTRIECFKWAFFVPLVDELRVIFKEGEELGVAHSYARYLSDLGLSGRSPYSTTMNPFVHFWCHVANALLGSQRSRNAMVTCYDFLMELTYLAAVFASVNYRHRFRRLVLRGRKEAEEWQRKQVEEEEKRQVYTDVTQEPLSANPEHWFKYLANKDFVVTKGMTTCFQRAAVGCQNARKGSVGEYLKKFVSDEKRTTDNYQLPAVSMIAPELFIRAQQQ</sequence>
<dbReference type="Gene3D" id="1.10.3570.10">
    <property type="entry name" value="Rhabdovirus nucleocapsid protein like domain"/>
    <property type="match status" value="1"/>
</dbReference>
<evidence type="ECO:0000313" key="8">
    <source>
        <dbReference type="Proteomes" id="UP000821853"/>
    </source>
</evidence>
<accession>A0A9J6H4T5</accession>
<dbReference type="SUPFAM" id="SSF140809">
    <property type="entry name" value="Rhabdovirus nucleoprotein-like"/>
    <property type="match status" value="1"/>
</dbReference>
<evidence type="ECO:0000256" key="4">
    <source>
        <dbReference type="ARBA" id="ARBA00023200"/>
    </source>
</evidence>
<feature type="domain" description="Rhabdovirus nucleocapsid" evidence="6">
    <location>
        <begin position="131"/>
        <end position="443"/>
    </location>
</feature>
<dbReference type="InterPro" id="IPR035961">
    <property type="entry name" value="Rhabdovirus_nucleoprotein-like"/>
</dbReference>
<organism evidence="7 8">
    <name type="scientific">Haemaphysalis longicornis</name>
    <name type="common">Bush tick</name>
    <dbReference type="NCBI Taxonomy" id="44386"/>
    <lineage>
        <taxon>Eukaryota</taxon>
        <taxon>Metazoa</taxon>
        <taxon>Ecdysozoa</taxon>
        <taxon>Arthropoda</taxon>
        <taxon>Chelicerata</taxon>
        <taxon>Arachnida</taxon>
        <taxon>Acari</taxon>
        <taxon>Parasitiformes</taxon>
        <taxon>Ixodida</taxon>
        <taxon>Ixodoidea</taxon>
        <taxon>Ixodidae</taxon>
        <taxon>Haemaphysalinae</taxon>
        <taxon>Haemaphysalis</taxon>
    </lineage>
</organism>
<dbReference type="GO" id="GO:1990904">
    <property type="term" value="C:ribonucleoprotein complex"/>
    <property type="evidence" value="ECO:0007669"/>
    <property type="project" value="UniProtKB-KW"/>
</dbReference>
<evidence type="ECO:0000256" key="2">
    <source>
        <dbReference type="ARBA" id="ARBA00004328"/>
    </source>
</evidence>
<keyword evidence="5" id="KW-0687">Ribonucleoprotein</keyword>
<gene>
    <name evidence="7" type="ORF">HPB48_022225</name>
</gene>
<dbReference type="AlphaFoldDB" id="A0A9J6H4T5"/>
<evidence type="ECO:0000256" key="5">
    <source>
        <dbReference type="ARBA" id="ARBA00023274"/>
    </source>
</evidence>
<dbReference type="InterPro" id="IPR023330">
    <property type="entry name" value="Rhabdovirus_ncapsid_N"/>
</dbReference>